<dbReference type="EC" id="3.4.21.-" evidence="7"/>
<evidence type="ECO:0000256" key="4">
    <source>
        <dbReference type="ARBA" id="ARBA00023136"/>
    </source>
</evidence>
<sequence>MAAPDGRRTVALDALAVIAAFVAVLYVIELVDTLLGGSLDDFGVRPRSDEGLLGIVFAPVLHVGWGHLVANTLPLVVLGFLLLLSGLRTWVAVTAVVWLVGGLGTWVVGGSNTIHLGASVLVFGWLVHLVVRGVFTRSVGQILIGVGVLLVYGGVLWGALPGTPGVSWEGHLFGGVGGALAAWLLAPRSDPAVVDP</sequence>
<reference evidence="7" key="1">
    <citation type="submission" date="2010-08" db="EMBL/GenBank/DDBJ databases">
        <authorList>
            <person name="Muzny D."/>
            <person name="Qin X."/>
            <person name="Buhay C."/>
            <person name="Dugan-Rocha S."/>
            <person name="Ding Y."/>
            <person name="Chen G."/>
            <person name="Hawes A."/>
            <person name="Holder M."/>
            <person name="Jhangiani S."/>
            <person name="Johnson A."/>
            <person name="Khan Z."/>
            <person name="Li Z."/>
            <person name="Liu W."/>
            <person name="Liu X."/>
            <person name="Perez L."/>
            <person name="Shen H."/>
            <person name="Wang Q."/>
            <person name="Watt J."/>
            <person name="Xi L."/>
            <person name="Xin Y."/>
            <person name="Zhou J."/>
            <person name="Deng J."/>
            <person name="Jiang H."/>
            <person name="Liu Y."/>
            <person name="Qu J."/>
            <person name="Song X.-Z."/>
            <person name="Zhang L."/>
            <person name="Villasana D."/>
            <person name="Johnson A."/>
            <person name="Liu J."/>
            <person name="Liyanage D."/>
            <person name="Lorensuhewa L."/>
            <person name="Robinson T."/>
            <person name="Song A."/>
            <person name="Song B.-B."/>
            <person name="Dinh H."/>
            <person name="Thornton R."/>
            <person name="Coyle M."/>
            <person name="Francisco L."/>
            <person name="Jackson L."/>
            <person name="Javaid M."/>
            <person name="Korchina V."/>
            <person name="Kovar C."/>
            <person name="Mata R."/>
            <person name="Mathew T."/>
            <person name="Ngo R."/>
            <person name="Nguyen L."/>
            <person name="Nguyen N."/>
            <person name="Okwuonu G."/>
            <person name="Ongeri F."/>
            <person name="Pham C."/>
            <person name="Simmons D."/>
            <person name="Wilczek-Boney K."/>
            <person name="Hale W."/>
            <person name="Jakkamsetti A."/>
            <person name="Pham P."/>
            <person name="Ruth R."/>
            <person name="San Lucas F."/>
            <person name="Warren J."/>
            <person name="Zhang J."/>
            <person name="Zhao Z."/>
            <person name="Zhou C."/>
            <person name="Zhu D."/>
            <person name="Lee S."/>
            <person name="Bess C."/>
            <person name="Blankenburg K."/>
            <person name="Forbes L."/>
            <person name="Fu Q."/>
            <person name="Gubbala S."/>
            <person name="Hirani K."/>
            <person name="Jayaseelan J.C."/>
            <person name="Lara F."/>
            <person name="Munidasa M."/>
            <person name="Palculict T."/>
            <person name="Patil S."/>
            <person name="Pu L.-L."/>
            <person name="Saada N."/>
            <person name="Tang L."/>
            <person name="Weissenberger G."/>
            <person name="Zhu Y."/>
            <person name="Hemphill L."/>
            <person name="Shang Y."/>
            <person name="Youmans B."/>
            <person name="Ayvaz T."/>
            <person name="Ross M."/>
            <person name="Santibanez J."/>
            <person name="Aqrawi P."/>
            <person name="Gross S."/>
            <person name="Joshi V."/>
            <person name="Fowler G."/>
            <person name="Nazareth L."/>
            <person name="Reid J."/>
            <person name="Worley K."/>
            <person name="Petrosino J."/>
            <person name="Highlander S."/>
            <person name="Gibbs R."/>
        </authorList>
    </citation>
    <scope>NUCLEOTIDE SEQUENCE [LARGE SCALE GENOMIC DNA]</scope>
    <source>
        <strain evidence="7">DSM 15272</strain>
    </source>
</reference>
<keyword evidence="3 5" id="KW-1133">Transmembrane helix</keyword>
<dbReference type="GO" id="GO:0004252">
    <property type="term" value="F:serine-type endopeptidase activity"/>
    <property type="evidence" value="ECO:0007669"/>
    <property type="project" value="InterPro"/>
</dbReference>
<feature type="transmembrane region" description="Helical" evidence="5">
    <location>
        <begin position="12"/>
        <end position="31"/>
    </location>
</feature>
<keyword evidence="7" id="KW-0378">Hydrolase</keyword>
<feature type="domain" description="Peptidase S54 rhomboid" evidence="6">
    <location>
        <begin position="53"/>
        <end position="187"/>
    </location>
</feature>
<dbReference type="InterPro" id="IPR035952">
    <property type="entry name" value="Rhomboid-like_sf"/>
</dbReference>
<evidence type="ECO:0000256" key="3">
    <source>
        <dbReference type="ARBA" id="ARBA00022989"/>
    </source>
</evidence>
<name>E2S9T0_9ACTN</name>
<gene>
    <name evidence="7" type="ORF">HMPREF0063_10720</name>
</gene>
<keyword evidence="4 5" id="KW-0472">Membrane</keyword>
<feature type="transmembrane region" description="Helical" evidence="5">
    <location>
        <begin position="114"/>
        <end position="135"/>
    </location>
</feature>
<protein>
    <submittedName>
        <fullName evidence="7">Peptidase, S54 family</fullName>
        <ecNumber evidence="7">3.4.21.-</ecNumber>
    </submittedName>
</protein>
<keyword evidence="2 5" id="KW-0812">Transmembrane</keyword>
<proteinExistence type="predicted"/>
<evidence type="ECO:0000256" key="1">
    <source>
        <dbReference type="ARBA" id="ARBA00004141"/>
    </source>
</evidence>
<dbReference type="STRING" id="585531.HMPREF0063_10720"/>
<accession>E2S9T0</accession>
<dbReference type="Pfam" id="PF01694">
    <property type="entry name" value="Rhomboid"/>
    <property type="match status" value="1"/>
</dbReference>
<evidence type="ECO:0000259" key="6">
    <source>
        <dbReference type="Pfam" id="PF01694"/>
    </source>
</evidence>
<keyword evidence="8" id="KW-1185">Reference proteome</keyword>
<dbReference type="HOGENOM" id="CLU_067823_2_0_11"/>
<dbReference type="InterPro" id="IPR022764">
    <property type="entry name" value="Peptidase_S54_rhomboid_dom"/>
</dbReference>
<dbReference type="RefSeq" id="WP_007077742.1">
    <property type="nucleotide sequence ID" value="NZ_CM001024.1"/>
</dbReference>
<evidence type="ECO:0000256" key="2">
    <source>
        <dbReference type="ARBA" id="ARBA00022692"/>
    </source>
</evidence>
<dbReference type="GO" id="GO:0016020">
    <property type="term" value="C:membrane"/>
    <property type="evidence" value="ECO:0007669"/>
    <property type="project" value="UniProtKB-SubCell"/>
</dbReference>
<evidence type="ECO:0000313" key="8">
    <source>
        <dbReference type="Proteomes" id="UP000003111"/>
    </source>
</evidence>
<feature type="transmembrane region" description="Helical" evidence="5">
    <location>
        <begin position="51"/>
        <end position="83"/>
    </location>
</feature>
<dbReference type="eggNOG" id="COG0705">
    <property type="taxonomic scope" value="Bacteria"/>
</dbReference>
<comment type="subcellular location">
    <subcellularLocation>
        <location evidence="1">Membrane</location>
        <topology evidence="1">Multi-pass membrane protein</topology>
    </subcellularLocation>
</comment>
<dbReference type="SUPFAM" id="SSF144091">
    <property type="entry name" value="Rhomboid-like"/>
    <property type="match status" value="1"/>
</dbReference>
<evidence type="ECO:0000256" key="5">
    <source>
        <dbReference type="SAM" id="Phobius"/>
    </source>
</evidence>
<feature type="transmembrane region" description="Helical" evidence="5">
    <location>
        <begin position="142"/>
        <end position="160"/>
    </location>
</feature>
<evidence type="ECO:0000313" key="7">
    <source>
        <dbReference type="EMBL" id="EFQ84004.1"/>
    </source>
</evidence>
<organism evidence="7 8">
    <name type="scientific">Aeromicrobium marinum DSM 15272</name>
    <dbReference type="NCBI Taxonomy" id="585531"/>
    <lineage>
        <taxon>Bacteria</taxon>
        <taxon>Bacillati</taxon>
        <taxon>Actinomycetota</taxon>
        <taxon>Actinomycetes</taxon>
        <taxon>Propionibacteriales</taxon>
        <taxon>Nocardioidaceae</taxon>
        <taxon>Aeromicrobium</taxon>
    </lineage>
</organism>
<feature type="transmembrane region" description="Helical" evidence="5">
    <location>
        <begin position="90"/>
        <end position="108"/>
    </location>
</feature>
<dbReference type="Gene3D" id="1.20.1540.10">
    <property type="entry name" value="Rhomboid-like"/>
    <property type="match status" value="1"/>
</dbReference>
<dbReference type="EMBL" id="ACLF03000003">
    <property type="protein sequence ID" value="EFQ84004.1"/>
    <property type="molecule type" value="Genomic_DNA"/>
</dbReference>
<dbReference type="OrthoDB" id="465874at2"/>
<dbReference type="Proteomes" id="UP000003111">
    <property type="component" value="Unassembled WGS sequence"/>
</dbReference>
<dbReference type="AlphaFoldDB" id="E2S9T0"/>
<comment type="caution">
    <text evidence="7">The sequence shown here is derived from an EMBL/GenBank/DDBJ whole genome shotgun (WGS) entry which is preliminary data.</text>
</comment>